<dbReference type="SUPFAM" id="SSF46955">
    <property type="entry name" value="Putative DNA-binding domain"/>
    <property type="match status" value="1"/>
</dbReference>
<gene>
    <name evidence="1" type="ORF">HD597_010046</name>
</gene>
<proteinExistence type="predicted"/>
<accession>A0A9X2KAJ7</accession>
<name>A0A9X2KAJ7_9ACTN</name>
<dbReference type="GO" id="GO:0003677">
    <property type="term" value="F:DNA binding"/>
    <property type="evidence" value="ECO:0007669"/>
    <property type="project" value="UniProtKB-KW"/>
</dbReference>
<sequence length="70" mass="8282">MSRRTAVVGTMPDRRNDRILRMPQIEELTQVPQGTLRYYRHLGRVPWLRKIGGRLGAWESDVYAWIEAQE</sequence>
<dbReference type="EMBL" id="JAMZEB010000002">
    <property type="protein sequence ID" value="MCP2363026.1"/>
    <property type="molecule type" value="Genomic_DNA"/>
</dbReference>
<evidence type="ECO:0000313" key="1">
    <source>
        <dbReference type="EMBL" id="MCP2363026.1"/>
    </source>
</evidence>
<dbReference type="InterPro" id="IPR009061">
    <property type="entry name" value="DNA-bd_dom_put_sf"/>
</dbReference>
<organism evidence="1 2">
    <name type="scientific">Nonomuraea thailandensis</name>
    <dbReference type="NCBI Taxonomy" id="1188745"/>
    <lineage>
        <taxon>Bacteria</taxon>
        <taxon>Bacillati</taxon>
        <taxon>Actinomycetota</taxon>
        <taxon>Actinomycetes</taxon>
        <taxon>Streptosporangiales</taxon>
        <taxon>Streptosporangiaceae</taxon>
        <taxon>Nonomuraea</taxon>
    </lineage>
</organism>
<keyword evidence="1" id="KW-0238">DNA-binding</keyword>
<evidence type="ECO:0000313" key="2">
    <source>
        <dbReference type="Proteomes" id="UP001139648"/>
    </source>
</evidence>
<dbReference type="AlphaFoldDB" id="A0A9X2KAJ7"/>
<keyword evidence="2" id="KW-1185">Reference proteome</keyword>
<dbReference type="RefSeq" id="WP_253754300.1">
    <property type="nucleotide sequence ID" value="NZ_BAABKA010000023.1"/>
</dbReference>
<comment type="caution">
    <text evidence="1">The sequence shown here is derived from an EMBL/GenBank/DDBJ whole genome shotgun (WGS) entry which is preliminary data.</text>
</comment>
<dbReference type="Proteomes" id="UP001139648">
    <property type="component" value="Unassembled WGS sequence"/>
</dbReference>
<protein>
    <submittedName>
        <fullName evidence="1">DNA-binding transcriptional regulator AlpA</fullName>
    </submittedName>
</protein>
<reference evidence="1" key="1">
    <citation type="submission" date="2022-06" db="EMBL/GenBank/DDBJ databases">
        <title>Sequencing the genomes of 1000 actinobacteria strains.</title>
        <authorList>
            <person name="Klenk H.-P."/>
        </authorList>
    </citation>
    <scope>NUCLEOTIDE SEQUENCE</scope>
    <source>
        <strain evidence="1">DSM 46694</strain>
    </source>
</reference>